<dbReference type="EMBL" id="JADGJD010000292">
    <property type="protein sequence ID" value="KAJ3052468.1"/>
    <property type="molecule type" value="Genomic_DNA"/>
</dbReference>
<feature type="region of interest" description="Disordered" evidence="1">
    <location>
        <begin position="500"/>
        <end position="519"/>
    </location>
</feature>
<evidence type="ECO:0000256" key="1">
    <source>
        <dbReference type="SAM" id="MobiDB-lite"/>
    </source>
</evidence>
<gene>
    <name evidence="2" type="ORF">HK097_006235</name>
</gene>
<sequence>MRTTPHYDPFLVNPRPIVDPAPYTYDSGALPGVIDPRGEPPDVPFSTIVHTHIKPTFARKTDLEEFGIPKVGDANAARVGVESIGKWMNDPWSSPAGASWEGLDDEEELGRLFGGFAGRVKELVSACCADPKRFIARLNHTSSDHAATLTFVEIIRDYRETELLTIDFIPAPWSEIVENVTAEYERAQAHNTLVKTALMQALELVARYEPGLLLAQNPDPPPWEMYPAAPSFGKLLEHLTSLDPASAEEARDEVEDRKVIYEKAFPVYIRHSQPMLPEQKLLSLSLTFTHSPPQYTLTLTDPADPFIHHQSKAITPTLFKSVTSHFTFLPTHSHHSPDFTPTDPNGFLSFLKEELIGKVILEPTRYKAFLEIHASRWENQEEDVLMRKRTPPMPRLSTLRFEEKVSRWDPVRDVVRFEFGESEWDVVGEHLKNRVKRVWRLTETTTSRLSRLLTLTLHSKNTTLLTALHQTVGKLPPILVPNPPRSIRGATKAQKVYHNHRYPSPERPPSSASIMLPPRENRNGKGCFIPVFAGRD</sequence>
<name>A0AAD5SED3_9FUNG</name>
<keyword evidence="3" id="KW-1185">Reference proteome</keyword>
<dbReference type="Proteomes" id="UP001212841">
    <property type="component" value="Unassembled WGS sequence"/>
</dbReference>
<organism evidence="2 3">
    <name type="scientific">Rhizophlyctis rosea</name>
    <dbReference type="NCBI Taxonomy" id="64517"/>
    <lineage>
        <taxon>Eukaryota</taxon>
        <taxon>Fungi</taxon>
        <taxon>Fungi incertae sedis</taxon>
        <taxon>Chytridiomycota</taxon>
        <taxon>Chytridiomycota incertae sedis</taxon>
        <taxon>Chytridiomycetes</taxon>
        <taxon>Rhizophlyctidales</taxon>
        <taxon>Rhizophlyctidaceae</taxon>
        <taxon>Rhizophlyctis</taxon>
    </lineage>
</organism>
<protein>
    <submittedName>
        <fullName evidence="2">Uncharacterized protein</fullName>
    </submittedName>
</protein>
<evidence type="ECO:0000313" key="2">
    <source>
        <dbReference type="EMBL" id="KAJ3052468.1"/>
    </source>
</evidence>
<proteinExistence type="predicted"/>
<reference evidence="2" key="1">
    <citation type="submission" date="2020-05" db="EMBL/GenBank/DDBJ databases">
        <title>Phylogenomic resolution of chytrid fungi.</title>
        <authorList>
            <person name="Stajich J.E."/>
            <person name="Amses K."/>
            <person name="Simmons R."/>
            <person name="Seto K."/>
            <person name="Myers J."/>
            <person name="Bonds A."/>
            <person name="Quandt C.A."/>
            <person name="Barry K."/>
            <person name="Liu P."/>
            <person name="Grigoriev I."/>
            <person name="Longcore J.E."/>
            <person name="James T.Y."/>
        </authorList>
    </citation>
    <scope>NUCLEOTIDE SEQUENCE</scope>
    <source>
        <strain evidence="2">JEL0318</strain>
    </source>
</reference>
<evidence type="ECO:0000313" key="3">
    <source>
        <dbReference type="Proteomes" id="UP001212841"/>
    </source>
</evidence>
<feature type="non-terminal residue" evidence="2">
    <location>
        <position position="536"/>
    </location>
</feature>
<dbReference type="AlphaFoldDB" id="A0AAD5SED3"/>
<accession>A0AAD5SED3</accession>
<comment type="caution">
    <text evidence="2">The sequence shown here is derived from an EMBL/GenBank/DDBJ whole genome shotgun (WGS) entry which is preliminary data.</text>
</comment>